<proteinExistence type="predicted"/>
<feature type="transmembrane region" description="Helical" evidence="1">
    <location>
        <begin position="6"/>
        <end position="23"/>
    </location>
</feature>
<keyword evidence="1" id="KW-1133">Transmembrane helix</keyword>
<keyword evidence="1" id="KW-0812">Transmembrane</keyword>
<reference evidence="3" key="1">
    <citation type="submission" date="2017-09" db="EMBL/GenBank/DDBJ databases">
        <title>Depth-based differentiation of microbial function through sediment-hosted aquifers and enrichment of novel symbionts in the deep terrestrial subsurface.</title>
        <authorList>
            <person name="Probst A.J."/>
            <person name="Ladd B."/>
            <person name="Jarett J.K."/>
            <person name="Geller-Mcgrath D.E."/>
            <person name="Sieber C.M.K."/>
            <person name="Emerson J.B."/>
            <person name="Anantharaman K."/>
            <person name="Thomas B.C."/>
            <person name="Malmstrom R."/>
            <person name="Stieglmeier M."/>
            <person name="Klingl A."/>
            <person name="Woyke T."/>
            <person name="Ryan C.M."/>
            <person name="Banfield J.F."/>
        </authorList>
    </citation>
    <scope>NUCLEOTIDE SEQUENCE [LARGE SCALE GENOMIC DNA]</scope>
</reference>
<gene>
    <name evidence="2" type="ORF">COT81_01715</name>
</gene>
<dbReference type="Proteomes" id="UP000230935">
    <property type="component" value="Unassembled WGS sequence"/>
</dbReference>
<dbReference type="AlphaFoldDB" id="A0A2H0W3V0"/>
<sequence>MKKGYVFIIIGVIVVAAIIFVVARPKQSALTNKVMADDNSASLIVPDGIDTQNITLHRLTAAELELPTDETEGIAAYDLGPDGTSFDSDLTFTTQVSAPDGLVPRVYHISEGEMPLDGEASDALPFVVESVDNVTYTYDAENQMVKIDAPVRHFSTIVIDSFNYAREGNKLAFFKFSEFGDSKLVGEGVKPKAVVSVAGATELSYGEYPDNTTYREVHEGAVTGRWFVPPAFTFKIYKQNDGKKGQPSLRFSLVENSAKLSNGVIRQGKKNILSPNQEFKNKPSSAPLQSQYSIPSSEFTCAKADYDYVEFDVKLSWQEKAELQRAWDPKWRTLSIATKTATLKMRPYVQCKAPATSSTRTNSAGVSITDPDPDKLNCQSVELMNKEAGGKEESVYKLKDNRCYTADQFTKPTPPDACKENHYHYTITSLDGHSRNDSQPCGAAVDSDIIKKGTIWIKP</sequence>
<name>A0A2H0W3V0_9BACT</name>
<evidence type="ECO:0000256" key="1">
    <source>
        <dbReference type="SAM" id="Phobius"/>
    </source>
</evidence>
<protein>
    <submittedName>
        <fullName evidence="2">Uncharacterized protein</fullName>
    </submittedName>
</protein>
<dbReference type="EMBL" id="PEZZ01000010">
    <property type="protein sequence ID" value="PIS05320.1"/>
    <property type="molecule type" value="Genomic_DNA"/>
</dbReference>
<accession>A0A2H0W3V0</accession>
<evidence type="ECO:0000313" key="3">
    <source>
        <dbReference type="Proteomes" id="UP000230935"/>
    </source>
</evidence>
<comment type="caution">
    <text evidence="2">The sequence shown here is derived from an EMBL/GenBank/DDBJ whole genome shotgun (WGS) entry which is preliminary data.</text>
</comment>
<organism evidence="2 3">
    <name type="scientific">Candidatus Buchananbacteria bacterium CG10_big_fil_rev_8_21_14_0_10_42_9</name>
    <dbReference type="NCBI Taxonomy" id="1974526"/>
    <lineage>
        <taxon>Bacteria</taxon>
        <taxon>Candidatus Buchananiibacteriota</taxon>
    </lineage>
</organism>
<keyword evidence="1" id="KW-0472">Membrane</keyword>
<evidence type="ECO:0000313" key="2">
    <source>
        <dbReference type="EMBL" id="PIS05320.1"/>
    </source>
</evidence>